<evidence type="ECO:0000313" key="2">
    <source>
        <dbReference type="EMBL" id="UTI67040.1"/>
    </source>
</evidence>
<dbReference type="Proteomes" id="UP001056035">
    <property type="component" value="Chromosome"/>
</dbReference>
<accession>A0ABY5DYD5</accession>
<dbReference type="SUPFAM" id="SSF54427">
    <property type="entry name" value="NTF2-like"/>
    <property type="match status" value="2"/>
</dbReference>
<sequence>MTLASAEAAEDDAYFEAGAIQEDAKSLFLKVQAAWDARDLETLAALAGPDLIVEWRRRLADFAQKGWHNRVEVRSGPSVEYVGLVNREDDTEDRVVVRLEAAMDDWCVTQGGGEVFHDGATSAATTLREYWTLARSGVTADAHWIVLSIEQDAEGLHNLDADIVASPWADTKRIGADATFEVAAAEGGTEGFTTADLVDPGFAEDARAAALDLSLADPRFGPDVISACVTRAVEAWLEAVDGPDAALEALATPEAIRALLHPGDSAQNPNTRLVARGVTVESIDVQALRPTPEPAQLTVALAARGRRYVEDRDTTALLAGSKDDERRFVDTWTLALTGDSAMPWRLAGAAPAGF</sequence>
<name>A0ABY5DYD5_9ACTN</name>
<dbReference type="Gene3D" id="3.10.450.240">
    <property type="match status" value="2"/>
</dbReference>
<dbReference type="InterPro" id="IPR007379">
    <property type="entry name" value="Tim44-like_dom"/>
</dbReference>
<reference evidence="2 3" key="1">
    <citation type="submission" date="2022-06" db="EMBL/GenBank/DDBJ databases">
        <title>Paraconexibacter antarcticus.</title>
        <authorList>
            <person name="Kim C.S."/>
        </authorList>
    </citation>
    <scope>NUCLEOTIDE SEQUENCE [LARGE SCALE GENOMIC DNA]</scope>
    <source>
        <strain evidence="2 3">02-257</strain>
    </source>
</reference>
<dbReference type="EMBL" id="CP098502">
    <property type="protein sequence ID" value="UTI67040.1"/>
    <property type="molecule type" value="Genomic_DNA"/>
</dbReference>
<dbReference type="Pfam" id="PF04280">
    <property type="entry name" value="Tim44"/>
    <property type="match status" value="2"/>
</dbReference>
<dbReference type="PANTHER" id="PTHR41542">
    <property type="entry name" value="BLL5807 PROTEIN"/>
    <property type="match status" value="1"/>
</dbReference>
<proteinExistence type="predicted"/>
<evidence type="ECO:0000313" key="3">
    <source>
        <dbReference type="Proteomes" id="UP001056035"/>
    </source>
</evidence>
<dbReference type="SMART" id="SM00978">
    <property type="entry name" value="Tim44"/>
    <property type="match status" value="1"/>
</dbReference>
<dbReference type="PANTHER" id="PTHR41542:SF1">
    <property type="entry name" value="BLL5807 PROTEIN"/>
    <property type="match status" value="1"/>
</dbReference>
<organism evidence="2 3">
    <name type="scientific">Paraconexibacter antarcticus</name>
    <dbReference type="NCBI Taxonomy" id="2949664"/>
    <lineage>
        <taxon>Bacteria</taxon>
        <taxon>Bacillati</taxon>
        <taxon>Actinomycetota</taxon>
        <taxon>Thermoleophilia</taxon>
        <taxon>Solirubrobacterales</taxon>
        <taxon>Paraconexibacteraceae</taxon>
        <taxon>Paraconexibacter</taxon>
    </lineage>
</organism>
<feature type="domain" description="Tim44-like" evidence="1">
    <location>
        <begin position="1"/>
        <end position="151"/>
    </location>
</feature>
<gene>
    <name evidence="2" type="ORF">NBH00_03475</name>
</gene>
<evidence type="ECO:0000259" key="1">
    <source>
        <dbReference type="SMART" id="SM00978"/>
    </source>
</evidence>
<dbReference type="InterPro" id="IPR032710">
    <property type="entry name" value="NTF2-like_dom_sf"/>
</dbReference>
<keyword evidence="3" id="KW-1185">Reference proteome</keyword>
<protein>
    <submittedName>
        <fullName evidence="2">TIM44-like domain-containing protein</fullName>
    </submittedName>
</protein>